<evidence type="ECO:0000259" key="1">
    <source>
        <dbReference type="Pfam" id="PF12315"/>
    </source>
</evidence>
<accession>A0ABD1RM46</accession>
<dbReference type="PANTHER" id="PTHR24209">
    <property type="entry name" value="PROTEIN DA1-RELATED 2"/>
    <property type="match status" value="1"/>
</dbReference>
<proteinExistence type="predicted"/>
<name>A0ABD1RM46_9LAMI</name>
<dbReference type="Pfam" id="PF12315">
    <property type="entry name" value="DA1-like"/>
    <property type="match status" value="2"/>
</dbReference>
<dbReference type="AlphaFoldDB" id="A0ABD1RM46"/>
<feature type="domain" description="Protein DA1-like" evidence="1">
    <location>
        <begin position="95"/>
        <end position="135"/>
    </location>
</feature>
<reference evidence="3" key="1">
    <citation type="submission" date="2024-07" db="EMBL/GenBank/DDBJ databases">
        <title>Two chromosome-level genome assemblies of Korean endemic species Abeliophyllum distichum and Forsythia ovata (Oleaceae).</title>
        <authorList>
            <person name="Jang H."/>
        </authorList>
    </citation>
    <scope>NUCLEOTIDE SEQUENCE [LARGE SCALE GENOMIC DNA]</scope>
</reference>
<sequence>MEELAENGVTGHIPRNEDGLIEYKAHPFWLQKHCPCHDHDGTPRCCSCQRMESNDTSYVALDDGRNLCLECLDSAVIDTNECQPLYLDILDFYEGLNMEVKQQVPLLLVERRALNEAWDEEMHVGDSRTVSFRGVNSQEGYRHCDVNHDVEEGICQVLAHMWLESQMSSISPIDNASTSSTSTGSRSPFEGKLGDFSRYQIESDTSEMYGDSFRAGHKAVLGYGLEYTLDHIRMTGSFPK</sequence>
<keyword evidence="3" id="KW-1185">Reference proteome</keyword>
<dbReference type="Proteomes" id="UP001604277">
    <property type="component" value="Unassembled WGS sequence"/>
</dbReference>
<evidence type="ECO:0000313" key="3">
    <source>
        <dbReference type="Proteomes" id="UP001604277"/>
    </source>
</evidence>
<feature type="domain" description="Protein DA1-like" evidence="1">
    <location>
        <begin position="145"/>
        <end position="235"/>
    </location>
</feature>
<evidence type="ECO:0000313" key="2">
    <source>
        <dbReference type="EMBL" id="KAL2489480.1"/>
    </source>
</evidence>
<dbReference type="InterPro" id="IPR045218">
    <property type="entry name" value="DA1-like"/>
</dbReference>
<protein>
    <submittedName>
        <fullName evidence="2">Protein DA1-related 1</fullName>
    </submittedName>
</protein>
<comment type="caution">
    <text evidence="2">The sequence shown here is derived from an EMBL/GenBank/DDBJ whole genome shotgun (WGS) entry which is preliminary data.</text>
</comment>
<dbReference type="EMBL" id="JBFOLJ010000012">
    <property type="protein sequence ID" value="KAL2489480.1"/>
    <property type="molecule type" value="Genomic_DNA"/>
</dbReference>
<dbReference type="PANTHER" id="PTHR24209:SF25">
    <property type="entry name" value="PROTEIN DA1-RELATED 1"/>
    <property type="match status" value="1"/>
</dbReference>
<gene>
    <name evidence="2" type="ORF">Fot_42772</name>
</gene>
<dbReference type="InterPro" id="IPR022087">
    <property type="entry name" value="DA1-like_dom"/>
</dbReference>
<organism evidence="2 3">
    <name type="scientific">Forsythia ovata</name>
    <dbReference type="NCBI Taxonomy" id="205694"/>
    <lineage>
        <taxon>Eukaryota</taxon>
        <taxon>Viridiplantae</taxon>
        <taxon>Streptophyta</taxon>
        <taxon>Embryophyta</taxon>
        <taxon>Tracheophyta</taxon>
        <taxon>Spermatophyta</taxon>
        <taxon>Magnoliopsida</taxon>
        <taxon>eudicotyledons</taxon>
        <taxon>Gunneridae</taxon>
        <taxon>Pentapetalae</taxon>
        <taxon>asterids</taxon>
        <taxon>lamiids</taxon>
        <taxon>Lamiales</taxon>
        <taxon>Oleaceae</taxon>
        <taxon>Forsythieae</taxon>
        <taxon>Forsythia</taxon>
    </lineage>
</organism>